<keyword evidence="1" id="KW-0812">Transmembrane</keyword>
<feature type="transmembrane region" description="Helical" evidence="1">
    <location>
        <begin position="71"/>
        <end position="93"/>
    </location>
</feature>
<dbReference type="InterPro" id="IPR021385">
    <property type="entry name" value="DUF3017"/>
</dbReference>
<proteinExistence type="predicted"/>
<keyword evidence="1" id="KW-0472">Membrane</keyword>
<sequence length="101" mass="10035">MTASGGGGRWRALSGLGPWWLVALGLLAGLVLVLVGPVRQGGYVVAGSVALGAVLRAVLPSPRGGGLEVRSRGTDVVLLLLVAAALVTAFTLVKLDVPPGG</sequence>
<organism evidence="2 3">
    <name type="scientific">Lapillicoccus jejuensis</name>
    <dbReference type="NCBI Taxonomy" id="402171"/>
    <lineage>
        <taxon>Bacteria</taxon>
        <taxon>Bacillati</taxon>
        <taxon>Actinomycetota</taxon>
        <taxon>Actinomycetes</taxon>
        <taxon>Micrococcales</taxon>
        <taxon>Intrasporangiaceae</taxon>
        <taxon>Lapillicoccus</taxon>
    </lineage>
</organism>
<evidence type="ECO:0000256" key="1">
    <source>
        <dbReference type="SAM" id="Phobius"/>
    </source>
</evidence>
<keyword evidence="3" id="KW-1185">Reference proteome</keyword>
<keyword evidence="1" id="KW-1133">Transmembrane helix</keyword>
<accession>A0A542E224</accession>
<feature type="transmembrane region" description="Helical" evidence="1">
    <location>
        <begin position="41"/>
        <end position="59"/>
    </location>
</feature>
<dbReference type="RefSeq" id="WP_170185668.1">
    <property type="nucleotide sequence ID" value="NZ_BAAAPR010000014.1"/>
</dbReference>
<dbReference type="EMBL" id="VFMN01000001">
    <property type="protein sequence ID" value="TQJ09387.1"/>
    <property type="molecule type" value="Genomic_DNA"/>
</dbReference>
<protein>
    <submittedName>
        <fullName evidence="2">DUF3017 family protein</fullName>
    </submittedName>
</protein>
<name>A0A542E224_9MICO</name>
<evidence type="ECO:0000313" key="3">
    <source>
        <dbReference type="Proteomes" id="UP000317893"/>
    </source>
</evidence>
<feature type="transmembrane region" description="Helical" evidence="1">
    <location>
        <begin position="12"/>
        <end position="35"/>
    </location>
</feature>
<dbReference type="Proteomes" id="UP000317893">
    <property type="component" value="Unassembled WGS sequence"/>
</dbReference>
<comment type="caution">
    <text evidence="2">The sequence shown here is derived from an EMBL/GenBank/DDBJ whole genome shotgun (WGS) entry which is preliminary data.</text>
</comment>
<dbReference type="AlphaFoldDB" id="A0A542E224"/>
<dbReference type="Pfam" id="PF11222">
    <property type="entry name" value="DUF3017"/>
    <property type="match status" value="1"/>
</dbReference>
<evidence type="ECO:0000313" key="2">
    <source>
        <dbReference type="EMBL" id="TQJ09387.1"/>
    </source>
</evidence>
<gene>
    <name evidence="2" type="ORF">FB458_2499</name>
</gene>
<reference evidence="2 3" key="1">
    <citation type="submission" date="2019-06" db="EMBL/GenBank/DDBJ databases">
        <title>Sequencing the genomes of 1000 actinobacteria strains.</title>
        <authorList>
            <person name="Klenk H.-P."/>
        </authorList>
    </citation>
    <scope>NUCLEOTIDE SEQUENCE [LARGE SCALE GENOMIC DNA]</scope>
    <source>
        <strain evidence="2 3">DSM 18607</strain>
    </source>
</reference>